<evidence type="ECO:0000313" key="3">
    <source>
        <dbReference type="Proteomes" id="UP000682892"/>
    </source>
</evidence>
<proteinExistence type="predicted"/>
<evidence type="ECO:0000313" key="2">
    <source>
        <dbReference type="EMBL" id="EJY57761.1"/>
    </source>
</evidence>
<feature type="transmembrane region" description="Helical" evidence="1">
    <location>
        <begin position="187"/>
        <end position="217"/>
    </location>
</feature>
<evidence type="ECO:0000256" key="1">
    <source>
        <dbReference type="SAM" id="Phobius"/>
    </source>
</evidence>
<reference evidence="2" key="2">
    <citation type="journal article" date="2007" name="Science">
        <title>Genome sequence of Aedes aegypti, a major arbovirus vector.</title>
        <authorList>
            <person name="Nene V."/>
            <person name="Wortman J.R."/>
            <person name="Lawson D."/>
            <person name="Haas B."/>
            <person name="Kodira C."/>
            <person name="Tu Z.J."/>
            <person name="Loftus B."/>
            <person name="Xi Z."/>
            <person name="Megy K."/>
            <person name="Grabherr M."/>
            <person name="Ren Q."/>
            <person name="Zdobnov E.M."/>
            <person name="Lobo N.F."/>
            <person name="Campbell K.S."/>
            <person name="Brown S.E."/>
            <person name="Bonaldo M.F."/>
            <person name="Zhu J."/>
            <person name="Sinkins S.P."/>
            <person name="Hogenkamp D.G."/>
            <person name="Amedeo P."/>
            <person name="Arensburger P."/>
            <person name="Atkinson P.W."/>
            <person name="Bidwell S."/>
            <person name="Biedler J."/>
            <person name="Birney E."/>
            <person name="Bruggner R.V."/>
            <person name="Costas J."/>
            <person name="Coy M.R."/>
            <person name="Crabtree J."/>
            <person name="Crawford M."/>
            <person name="Debruyn B."/>
            <person name="Decaprio D."/>
            <person name="Eiglmeier K."/>
            <person name="Eisenstadt E."/>
            <person name="El-Dorry H."/>
            <person name="Gelbart W.M."/>
            <person name="Gomes S.L."/>
            <person name="Hammond M."/>
            <person name="Hannick L.I."/>
            <person name="Hogan J.R."/>
            <person name="Holmes M.H."/>
            <person name="Jaffe D."/>
            <person name="Johnston J.S."/>
            <person name="Kennedy R.C."/>
            <person name="Koo H."/>
            <person name="Kravitz S."/>
            <person name="Kriventseva E.V."/>
            <person name="Kulp D."/>
            <person name="Labutti K."/>
            <person name="Lee E."/>
            <person name="Li S."/>
            <person name="Lovin D.D."/>
            <person name="Mao C."/>
            <person name="Mauceli E."/>
            <person name="Menck C.F."/>
            <person name="Miller J.R."/>
            <person name="Montgomery P."/>
            <person name="Mori A."/>
            <person name="Nascimento A.L."/>
            <person name="Naveira H.F."/>
            <person name="Nusbaum C."/>
            <person name="O'leary S."/>
            <person name="Orvis J."/>
            <person name="Pertea M."/>
            <person name="Quesneville H."/>
            <person name="Reidenbach K.R."/>
            <person name="Rogers Y.H."/>
            <person name="Roth C.W."/>
            <person name="Schneider J.R."/>
            <person name="Schatz M."/>
            <person name="Shumway M."/>
            <person name="Stanke M."/>
            <person name="Stinson E.O."/>
            <person name="Tubio J.M."/>
            <person name="Vanzee J.P."/>
            <person name="Verjovski-Almeida S."/>
            <person name="Werner D."/>
            <person name="White O."/>
            <person name="Wyder S."/>
            <person name="Zeng Q."/>
            <person name="Zhao Q."/>
            <person name="Zhao Y."/>
            <person name="Hill C.A."/>
            <person name="Raikhel A.S."/>
            <person name="Soares M.B."/>
            <person name="Knudson D.L."/>
            <person name="Lee N.H."/>
            <person name="Galagan J."/>
            <person name="Salzberg S.L."/>
            <person name="Paulsen I.T."/>
            <person name="Dimopoulos G."/>
            <person name="Collins F.H."/>
            <person name="Birren B."/>
            <person name="Fraser-Liggett C.M."/>
            <person name="Severson D.W."/>
        </authorList>
    </citation>
    <scope>NUCLEOTIDE SEQUENCE [LARGE SCALE GENOMIC DNA]</scope>
    <source>
        <strain evidence="2">Liverpool</strain>
    </source>
</reference>
<feature type="transmembrane region" description="Helical" evidence="1">
    <location>
        <begin position="272"/>
        <end position="294"/>
    </location>
</feature>
<dbReference type="EMBL" id="CH477521">
    <property type="protein sequence ID" value="EJY57761.1"/>
    <property type="molecule type" value="Genomic_DNA"/>
</dbReference>
<protein>
    <submittedName>
        <fullName evidence="2">AAEL017105-PA</fullName>
    </submittedName>
</protein>
<accession>A0A1S7UEI5</accession>
<organism evidence="2 3">
    <name type="scientific">Aedes aegypti</name>
    <name type="common">Yellowfever mosquito</name>
    <name type="synonym">Culex aegypti</name>
    <dbReference type="NCBI Taxonomy" id="7159"/>
    <lineage>
        <taxon>Eukaryota</taxon>
        <taxon>Metazoa</taxon>
        <taxon>Ecdysozoa</taxon>
        <taxon>Arthropoda</taxon>
        <taxon>Hexapoda</taxon>
        <taxon>Insecta</taxon>
        <taxon>Pterygota</taxon>
        <taxon>Neoptera</taxon>
        <taxon>Endopterygota</taxon>
        <taxon>Diptera</taxon>
        <taxon>Nematocera</taxon>
        <taxon>Culicoidea</taxon>
        <taxon>Culicidae</taxon>
        <taxon>Culicinae</taxon>
        <taxon>Aedini</taxon>
        <taxon>Aedes</taxon>
        <taxon>Stegomyia</taxon>
    </lineage>
</organism>
<feature type="transmembrane region" description="Helical" evidence="1">
    <location>
        <begin position="83"/>
        <end position="103"/>
    </location>
</feature>
<feature type="transmembrane region" description="Helical" evidence="1">
    <location>
        <begin position="54"/>
        <end position="71"/>
    </location>
</feature>
<feature type="transmembrane region" description="Helical" evidence="1">
    <location>
        <begin position="147"/>
        <end position="167"/>
    </location>
</feature>
<keyword evidence="1" id="KW-0812">Transmembrane</keyword>
<gene>
    <name evidence="2" type="primary">GPROR106</name>
    <name evidence="2" type="ORF">AaeL_AAEL017105</name>
</gene>
<keyword evidence="1" id="KW-1133">Transmembrane helix</keyword>
<reference evidence="2" key="3">
    <citation type="submission" date="2012-09" db="EMBL/GenBank/DDBJ databases">
        <authorList>
            <consortium name="VectorBase"/>
        </authorList>
    </citation>
    <scope>NUCLEOTIDE SEQUENCE</scope>
    <source>
        <strain evidence="2">Liverpool</strain>
    </source>
</reference>
<name>A0A1S7UEI5_AEDAE</name>
<dbReference type="AlphaFoldDB" id="A0A1S7UEI5"/>
<reference evidence="2" key="1">
    <citation type="submission" date="2005-10" db="EMBL/GenBank/DDBJ databases">
        <authorList>
            <person name="Loftus B.J."/>
            <person name="Nene V.M."/>
            <person name="Hannick L.I."/>
            <person name="Bidwell S."/>
            <person name="Haas B."/>
            <person name="Amedeo P."/>
            <person name="Orvis J."/>
            <person name="Wortman J.R."/>
            <person name="White O.R."/>
            <person name="Salzberg S."/>
            <person name="Shumway M."/>
            <person name="Koo H."/>
            <person name="Zhao Y."/>
            <person name="Holmes M."/>
            <person name="Miller J."/>
            <person name="Schatz M."/>
            <person name="Pop M."/>
            <person name="Pai G."/>
            <person name="Utterback T."/>
            <person name="Rogers Y.-H."/>
            <person name="Kravitz S."/>
            <person name="Fraser C.M."/>
        </authorList>
    </citation>
    <scope>NUCLEOTIDE SEQUENCE</scope>
    <source>
        <strain evidence="2">Liverpool</strain>
    </source>
</reference>
<feature type="transmembrane region" description="Helical" evidence="1">
    <location>
        <begin position="300"/>
        <end position="321"/>
    </location>
</feature>
<sequence length="407" mass="47013">MLAFFRCTFSEIRQFWSNEGPAEDCFWWLDFILLLGGIKRTFTSQWKRGYLIRYFSNFVFAYQGFVFTLQVNHSLHHEQDDMAILVFELLKLFIFSVAGSKMIMHSLLLEPILVVKNFIISNSVHSGDKDNDEFEQRKFNLYARTTMRLSISLMFVNVVAFSIPNSITERALGLPPQLQGFGPHITNILHCFAVSFMPFGIIPRFFTNFNTVLALLLGMRAKLRMLTHRYRQLLVQPIFGEDCDWEIISREIRTVLDQQLEYWRFLNILKDLVGKIFFVIHYSSICTIGAFLFIAQHTGINIFAASLASGATFFLLEYYILCSLVDTLQDEGDAIGDVIYELCAKLPYRRESHSEYVQMQSSLMIIWTNTKYGLSMNCFGVFEISTLAFVELANTAYMVLTFLISIG</sequence>
<dbReference type="Proteomes" id="UP000682892">
    <property type="component" value="Unassembled WGS sequence"/>
</dbReference>
<keyword evidence="1" id="KW-0472">Membrane</keyword>